<evidence type="ECO:0000256" key="2">
    <source>
        <dbReference type="ARBA" id="ARBA00022694"/>
    </source>
</evidence>
<dbReference type="GO" id="GO:0005737">
    <property type="term" value="C:cytoplasm"/>
    <property type="evidence" value="ECO:0007669"/>
    <property type="project" value="UniProtKB-SubCell"/>
</dbReference>
<keyword evidence="4 6" id="KW-0378">Hydrolase</keyword>
<evidence type="ECO:0000256" key="6">
    <source>
        <dbReference type="HAMAP-Rule" id="MF_01899"/>
    </source>
</evidence>
<dbReference type="GO" id="GO:0033890">
    <property type="term" value="F:ribonuclease D activity"/>
    <property type="evidence" value="ECO:0007669"/>
    <property type="project" value="UniProtKB-UniRule"/>
</dbReference>
<evidence type="ECO:0000313" key="9">
    <source>
        <dbReference type="Proteomes" id="UP000253975"/>
    </source>
</evidence>
<evidence type="ECO:0000256" key="5">
    <source>
        <dbReference type="ARBA" id="ARBA00022839"/>
    </source>
</evidence>
<dbReference type="InterPro" id="IPR012337">
    <property type="entry name" value="RNaseH-like_sf"/>
</dbReference>
<dbReference type="SUPFAM" id="SSF53098">
    <property type="entry name" value="Ribonuclease H-like"/>
    <property type="match status" value="1"/>
</dbReference>
<dbReference type="InterPro" id="IPR044876">
    <property type="entry name" value="HRDC_dom_sf"/>
</dbReference>
<comment type="caution">
    <text evidence="8">The sequence shown here is derived from an EMBL/GenBank/DDBJ whole genome shotgun (WGS) entry which is preliminary data.</text>
</comment>
<dbReference type="PANTHER" id="PTHR47649:SF1">
    <property type="entry name" value="RIBONUCLEASE D"/>
    <property type="match status" value="1"/>
</dbReference>
<keyword evidence="5 6" id="KW-0269">Exonuclease</keyword>
<comment type="similarity">
    <text evidence="6">Belongs to the RNase D family.</text>
</comment>
<evidence type="ECO:0000259" key="7">
    <source>
        <dbReference type="PROSITE" id="PS50967"/>
    </source>
</evidence>
<dbReference type="GO" id="GO:0008408">
    <property type="term" value="F:3'-5' exonuclease activity"/>
    <property type="evidence" value="ECO:0007669"/>
    <property type="project" value="InterPro"/>
</dbReference>
<name>A0A369LJ70_9ACTN</name>
<gene>
    <name evidence="6 8" type="primary">rnd</name>
    <name evidence="8" type="ORF">C1881_05305</name>
</gene>
<keyword evidence="1 6" id="KW-0963">Cytoplasm</keyword>
<feature type="domain" description="HRDC" evidence="7">
    <location>
        <begin position="207"/>
        <end position="287"/>
    </location>
</feature>
<dbReference type="Pfam" id="PF01612">
    <property type="entry name" value="DNA_pol_A_exo1"/>
    <property type="match status" value="1"/>
</dbReference>
<evidence type="ECO:0000256" key="1">
    <source>
        <dbReference type="ARBA" id="ARBA00022490"/>
    </source>
</evidence>
<proteinExistence type="inferred from homology"/>
<dbReference type="InterPro" id="IPR036397">
    <property type="entry name" value="RNaseH_sf"/>
</dbReference>
<dbReference type="GO" id="GO:0042780">
    <property type="term" value="P:tRNA 3'-end processing"/>
    <property type="evidence" value="ECO:0007669"/>
    <property type="project" value="UniProtKB-UniRule"/>
</dbReference>
<dbReference type="Proteomes" id="UP000253975">
    <property type="component" value="Unassembled WGS sequence"/>
</dbReference>
<comment type="catalytic activity">
    <reaction evidence="6">
        <text>Exonucleolytic cleavage that removes extra residues from the 3'-terminus of tRNA to produce 5'-mononucleotides.</text>
        <dbReference type="EC" id="3.1.13.5"/>
    </reaction>
</comment>
<dbReference type="Gene3D" id="1.10.150.80">
    <property type="entry name" value="HRDC domain"/>
    <property type="match status" value="1"/>
</dbReference>
<dbReference type="InterPro" id="IPR010997">
    <property type="entry name" value="HRDC-like_sf"/>
</dbReference>
<comment type="function">
    <text evidence="6">Exonuclease involved in the 3' processing of various precursor tRNAs. Initiates hydrolysis at the 3'-terminus of an RNA molecule and releases 5'-mononucleotides.</text>
</comment>
<dbReference type="GO" id="GO:0003676">
    <property type="term" value="F:nucleic acid binding"/>
    <property type="evidence" value="ECO:0007669"/>
    <property type="project" value="InterPro"/>
</dbReference>
<evidence type="ECO:0000313" key="8">
    <source>
        <dbReference type="EMBL" id="RDB58697.1"/>
    </source>
</evidence>
<dbReference type="InterPro" id="IPR051086">
    <property type="entry name" value="RNase_D-like"/>
</dbReference>
<comment type="subcellular location">
    <subcellularLocation>
        <location evidence="6">Cytoplasm</location>
    </subcellularLocation>
</comment>
<dbReference type="HAMAP" id="MF_01899">
    <property type="entry name" value="RNase_D"/>
    <property type="match status" value="1"/>
</dbReference>
<dbReference type="PANTHER" id="PTHR47649">
    <property type="entry name" value="RIBONUCLEASE D"/>
    <property type="match status" value="1"/>
</dbReference>
<keyword evidence="2 6" id="KW-0819">tRNA processing</keyword>
<dbReference type="EC" id="3.1.13.5" evidence="6"/>
<comment type="cofactor">
    <cofactor evidence="6">
        <name>a divalent metal cation</name>
        <dbReference type="ChEBI" id="CHEBI:60240"/>
    </cofactor>
</comment>
<dbReference type="SUPFAM" id="SSF47819">
    <property type="entry name" value="HRDC-like"/>
    <property type="match status" value="2"/>
</dbReference>
<evidence type="ECO:0000256" key="4">
    <source>
        <dbReference type="ARBA" id="ARBA00022801"/>
    </source>
</evidence>
<dbReference type="CDD" id="cd06142">
    <property type="entry name" value="RNaseD_exo"/>
    <property type="match status" value="1"/>
</dbReference>
<dbReference type="InterPro" id="IPR002121">
    <property type="entry name" value="HRDC_dom"/>
</dbReference>
<reference evidence="8 9" key="1">
    <citation type="journal article" date="2018" name="Elife">
        <title>Discovery and characterization of a prevalent human gut bacterial enzyme sufficient for the inactivation of a family of plant toxins.</title>
        <authorList>
            <person name="Koppel N."/>
            <person name="Bisanz J.E."/>
            <person name="Pandelia M.E."/>
            <person name="Turnbaugh P.J."/>
            <person name="Balskus E.P."/>
        </authorList>
    </citation>
    <scope>NUCLEOTIDE SEQUENCE [LARGE SCALE GENOMIC DNA]</scope>
    <source>
        <strain evidence="8 9">OB21 GAM31</strain>
    </source>
</reference>
<dbReference type="EMBL" id="PPTO01000007">
    <property type="protein sequence ID" value="RDB58697.1"/>
    <property type="molecule type" value="Genomic_DNA"/>
</dbReference>
<dbReference type="InterPro" id="IPR002562">
    <property type="entry name" value="3'-5'_exonuclease_dom"/>
</dbReference>
<dbReference type="InterPro" id="IPR006292">
    <property type="entry name" value="RNase_D"/>
</dbReference>
<sequence>MYITTRKQLEQFIDRARVSEVLAVDTEFLREKTYWPKLCLIQMGTEKESVAIDPFAFDSLEPLKELFTNKKIVKLFHAASQDLEIIHHELGVLPEPIFDTQIAASLLGGTLQVGYGALVMSECGVKLKKADSFTDWSRRPLADSQIEYALDDVVYLPKMYRSMTAELERLGRLHWLDNDFAELSNPEKYIEDPNERWRRLRRVNQLSRRQLSAAREIAAWRETTAMKRDIPRKWICSDEQIVEACKREPRTLDDLFMVRGIRGALKMDDARSVLRACIAGLDAPKESWPELPKPPKSEANVDAQVDLLSSLVKLRAKENGVAFGVLASHDDLTKIARGHYDQTDVLKGWRRTLVGNDLLALMNGEMALTIEGGVLKVTNASQQA</sequence>
<evidence type="ECO:0000256" key="3">
    <source>
        <dbReference type="ARBA" id="ARBA00022722"/>
    </source>
</evidence>
<dbReference type="RefSeq" id="WP_114615497.1">
    <property type="nucleotide sequence ID" value="NZ_CALIRK010000026.1"/>
</dbReference>
<dbReference type="NCBIfam" id="TIGR01388">
    <property type="entry name" value="rnd"/>
    <property type="match status" value="1"/>
</dbReference>
<organism evidence="8 9">
    <name type="scientific">Slackia isoflavoniconvertens</name>
    <dbReference type="NCBI Taxonomy" id="572010"/>
    <lineage>
        <taxon>Bacteria</taxon>
        <taxon>Bacillati</taxon>
        <taxon>Actinomycetota</taxon>
        <taxon>Coriobacteriia</taxon>
        <taxon>Eggerthellales</taxon>
        <taxon>Eggerthellaceae</taxon>
        <taxon>Slackia</taxon>
    </lineage>
</organism>
<dbReference type="GO" id="GO:0000166">
    <property type="term" value="F:nucleotide binding"/>
    <property type="evidence" value="ECO:0007669"/>
    <property type="project" value="InterPro"/>
</dbReference>
<dbReference type="Pfam" id="PF00570">
    <property type="entry name" value="HRDC"/>
    <property type="match status" value="1"/>
</dbReference>
<dbReference type="Gene3D" id="3.30.420.10">
    <property type="entry name" value="Ribonuclease H-like superfamily/Ribonuclease H"/>
    <property type="match status" value="1"/>
</dbReference>
<keyword evidence="3 6" id="KW-0540">Nuclease</keyword>
<protein>
    <recommendedName>
        <fullName evidence="6">Ribonuclease D</fullName>
        <shortName evidence="6">RNase D</shortName>
        <ecNumber evidence="6">3.1.13.5</ecNumber>
    </recommendedName>
</protein>
<dbReference type="AlphaFoldDB" id="A0A369LJ70"/>
<dbReference type="PROSITE" id="PS50967">
    <property type="entry name" value="HRDC"/>
    <property type="match status" value="1"/>
</dbReference>
<accession>A0A369LJ70</accession>
<dbReference type="SMART" id="SM00341">
    <property type="entry name" value="HRDC"/>
    <property type="match status" value="1"/>
</dbReference>
<dbReference type="SMART" id="SM00474">
    <property type="entry name" value="35EXOc"/>
    <property type="match status" value="1"/>
</dbReference>